<gene>
    <name evidence="1" type="ORF">EKH83_07810</name>
</gene>
<dbReference type="Proteomes" id="UP000290848">
    <property type="component" value="Unassembled WGS sequence"/>
</dbReference>
<dbReference type="AlphaFoldDB" id="A0A4Q0MB69"/>
<evidence type="ECO:0000313" key="1">
    <source>
        <dbReference type="EMBL" id="RXF70540.1"/>
    </source>
</evidence>
<proteinExistence type="predicted"/>
<organism evidence="1 2">
    <name type="scientific">Arcticibacter tournemirensis</name>
    <dbReference type="NCBI Taxonomy" id="699437"/>
    <lineage>
        <taxon>Bacteria</taxon>
        <taxon>Pseudomonadati</taxon>
        <taxon>Bacteroidota</taxon>
        <taxon>Sphingobacteriia</taxon>
        <taxon>Sphingobacteriales</taxon>
        <taxon>Sphingobacteriaceae</taxon>
        <taxon>Arcticibacter</taxon>
    </lineage>
</organism>
<dbReference type="EMBL" id="RXOC01000004">
    <property type="protein sequence ID" value="RXF70540.1"/>
    <property type="molecule type" value="Genomic_DNA"/>
</dbReference>
<accession>A0A4Q0MB69</accession>
<sequence>MELKVGQRFKVTSAIAREYEKELGKFSFVVEIHSLDDYSPSPICPTTRNIYFTLVDWEPNHKHHDKIWFACYSISMGHDKYGDDSMNFSPDYINGEGDWYLPDLFRWQHVFLRLCQGGAVTLIKNICNEIG</sequence>
<name>A0A4Q0MB69_9SPHI</name>
<dbReference type="RefSeq" id="WP_128768845.1">
    <property type="nucleotide sequence ID" value="NZ_RXOC01000004.1"/>
</dbReference>
<comment type="caution">
    <text evidence="1">The sequence shown here is derived from an EMBL/GenBank/DDBJ whole genome shotgun (WGS) entry which is preliminary data.</text>
</comment>
<reference evidence="1 2" key="1">
    <citation type="submission" date="2018-12" db="EMBL/GenBank/DDBJ databases">
        <title>The Draft Genome Sequence of the Soil Bacterium Pedobacter tournemirensis R1.</title>
        <authorList>
            <person name="He J."/>
        </authorList>
    </citation>
    <scope>NUCLEOTIDE SEQUENCE [LARGE SCALE GENOMIC DNA]</scope>
    <source>
        <strain evidence="1 2">R1</strain>
    </source>
</reference>
<evidence type="ECO:0000313" key="2">
    <source>
        <dbReference type="Proteomes" id="UP000290848"/>
    </source>
</evidence>
<protein>
    <submittedName>
        <fullName evidence="1">Uncharacterized protein</fullName>
    </submittedName>
</protein>